<accession>A0A7M1SRC7</accession>
<dbReference type="AlphaFoldDB" id="A0A7M1SRC7"/>
<dbReference type="KEGG" id="halt:IM660_15365"/>
<sequence>MTICVPEDLALLSGPDSHDLVRAALGPAGVEELAVEVEAVHHRPGFGVSAVYRVGYRHAGATVCEHMVASTAEVPHAEGVATLQDGERHVRVWRRNDDPALPGLRTATDAVAMGAWLHDLADLGDGGRAHVNVLGYRPTRRAVLRVRCGDDVAYLKVLPAHRAHRLVARHEMLTRAAVEAPRVLGTTKSGIVALSAMSGVPLATVIADAPRRPEAVPAPEQVIAWLETLPPEVVDLPRRPSWVDRIDFHATAARAALPSSAEAISTLEDGIGDVLAASPSGPVVPTHGDFYEANVFVADGRVRGAIDLDSLGPGAREDDLATMLGHLSVLPSLAPALYGHVPELTEEWFHSFAGRVDPAGLAARAAAVVVSLIAGASPGQREARLVQACWWLRRAHLEMGVHEEMGRTR</sequence>
<dbReference type="Gene3D" id="3.90.1200.10">
    <property type="match status" value="1"/>
</dbReference>
<protein>
    <submittedName>
        <fullName evidence="2">Aminoglycoside phosphotransferase family protein</fullName>
    </submittedName>
</protein>
<feature type="domain" description="Aminoglycoside phosphotransferase" evidence="1">
    <location>
        <begin position="140"/>
        <end position="326"/>
    </location>
</feature>
<dbReference type="Proteomes" id="UP000593758">
    <property type="component" value="Chromosome"/>
</dbReference>
<reference evidence="2 3" key="1">
    <citation type="submission" date="2020-10" db="EMBL/GenBank/DDBJ databases">
        <title>Haloactinobacterium sp. RN3S43, a bacterium isolated from saline soil.</title>
        <authorList>
            <person name="Sun J.-Q."/>
        </authorList>
    </citation>
    <scope>NUCLEOTIDE SEQUENCE [LARGE SCALE GENOMIC DNA]</scope>
    <source>
        <strain evidence="2 3">RN3S43</strain>
    </source>
</reference>
<evidence type="ECO:0000313" key="2">
    <source>
        <dbReference type="EMBL" id="QOR70001.1"/>
    </source>
</evidence>
<evidence type="ECO:0000313" key="3">
    <source>
        <dbReference type="Proteomes" id="UP000593758"/>
    </source>
</evidence>
<organism evidence="2 3">
    <name type="scientific">Ruania alkalisoli</name>
    <dbReference type="NCBI Taxonomy" id="2779775"/>
    <lineage>
        <taxon>Bacteria</taxon>
        <taxon>Bacillati</taxon>
        <taxon>Actinomycetota</taxon>
        <taxon>Actinomycetes</taxon>
        <taxon>Micrococcales</taxon>
        <taxon>Ruaniaceae</taxon>
        <taxon>Ruania</taxon>
    </lineage>
</organism>
<gene>
    <name evidence="2" type="ORF">IM660_15365</name>
</gene>
<evidence type="ECO:0000259" key="1">
    <source>
        <dbReference type="Pfam" id="PF01636"/>
    </source>
</evidence>
<keyword evidence="2" id="KW-0808">Transferase</keyword>
<dbReference type="EMBL" id="CP063169">
    <property type="protein sequence ID" value="QOR70001.1"/>
    <property type="molecule type" value="Genomic_DNA"/>
</dbReference>
<dbReference type="InterPro" id="IPR002575">
    <property type="entry name" value="Aminoglycoside_PTrfase"/>
</dbReference>
<dbReference type="GO" id="GO:0016740">
    <property type="term" value="F:transferase activity"/>
    <property type="evidence" value="ECO:0007669"/>
    <property type="project" value="UniProtKB-KW"/>
</dbReference>
<dbReference type="InterPro" id="IPR011009">
    <property type="entry name" value="Kinase-like_dom_sf"/>
</dbReference>
<proteinExistence type="predicted"/>
<dbReference type="SUPFAM" id="SSF56112">
    <property type="entry name" value="Protein kinase-like (PK-like)"/>
    <property type="match status" value="1"/>
</dbReference>
<name>A0A7M1SRC7_9MICO</name>
<dbReference type="RefSeq" id="WP_193496696.1">
    <property type="nucleotide sequence ID" value="NZ_CP063169.1"/>
</dbReference>
<keyword evidence="3" id="KW-1185">Reference proteome</keyword>
<dbReference type="Pfam" id="PF01636">
    <property type="entry name" value="APH"/>
    <property type="match status" value="1"/>
</dbReference>